<dbReference type="PROSITE" id="PS51257">
    <property type="entry name" value="PROKAR_LIPOPROTEIN"/>
    <property type="match status" value="1"/>
</dbReference>
<evidence type="ECO:0000256" key="4">
    <source>
        <dbReference type="ARBA" id="ARBA00022553"/>
    </source>
</evidence>
<name>A0A0K6HQS6_9HYPH</name>
<accession>A0A0K6HQS6</accession>
<proteinExistence type="predicted"/>
<dbReference type="InterPro" id="IPR036890">
    <property type="entry name" value="HATPase_C_sf"/>
</dbReference>
<evidence type="ECO:0000313" key="14">
    <source>
        <dbReference type="Proteomes" id="UP000183900"/>
    </source>
</evidence>
<dbReference type="RefSeq" id="WP_072242520.1">
    <property type="nucleotide sequence ID" value="NZ_CYHE01000002.1"/>
</dbReference>
<evidence type="ECO:0000256" key="3">
    <source>
        <dbReference type="ARBA" id="ARBA00012438"/>
    </source>
</evidence>
<dbReference type="Gene3D" id="3.30.450.350">
    <property type="entry name" value="CHASE domain"/>
    <property type="match status" value="1"/>
</dbReference>
<evidence type="ECO:0000256" key="5">
    <source>
        <dbReference type="ARBA" id="ARBA00022679"/>
    </source>
</evidence>
<keyword evidence="4" id="KW-0597">Phosphoprotein</keyword>
<keyword evidence="11" id="KW-0472">Membrane</keyword>
<dbReference type="GO" id="GO:0005524">
    <property type="term" value="F:ATP binding"/>
    <property type="evidence" value="ECO:0007669"/>
    <property type="project" value="UniProtKB-KW"/>
</dbReference>
<dbReference type="PANTHER" id="PTHR41523">
    <property type="entry name" value="TWO-COMPONENT SYSTEM SENSOR PROTEIN"/>
    <property type="match status" value="1"/>
</dbReference>
<evidence type="ECO:0000256" key="7">
    <source>
        <dbReference type="ARBA" id="ARBA00022741"/>
    </source>
</evidence>
<comment type="subcellular location">
    <subcellularLocation>
        <location evidence="2">Membrane</location>
    </subcellularLocation>
</comment>
<evidence type="ECO:0000256" key="11">
    <source>
        <dbReference type="ARBA" id="ARBA00023136"/>
    </source>
</evidence>
<dbReference type="Pfam" id="PF03924">
    <property type="entry name" value="CHASE"/>
    <property type="match status" value="1"/>
</dbReference>
<evidence type="ECO:0000256" key="2">
    <source>
        <dbReference type="ARBA" id="ARBA00004370"/>
    </source>
</evidence>
<evidence type="ECO:0000256" key="10">
    <source>
        <dbReference type="ARBA" id="ARBA00022989"/>
    </source>
</evidence>
<dbReference type="AlphaFoldDB" id="A0A0K6HQS6"/>
<evidence type="ECO:0000256" key="9">
    <source>
        <dbReference type="ARBA" id="ARBA00022840"/>
    </source>
</evidence>
<dbReference type="Gene3D" id="3.30.565.10">
    <property type="entry name" value="Histidine kinase-like ATPase, C-terminal domain"/>
    <property type="match status" value="1"/>
</dbReference>
<protein>
    <recommendedName>
        <fullName evidence="3">histidine kinase</fullName>
        <ecNumber evidence="3">2.7.13.3</ecNumber>
    </recommendedName>
</protein>
<keyword evidence="14" id="KW-1185">Reference proteome</keyword>
<dbReference type="SMART" id="SM01079">
    <property type="entry name" value="CHASE"/>
    <property type="match status" value="1"/>
</dbReference>
<dbReference type="EC" id="2.7.13.3" evidence="3"/>
<evidence type="ECO:0000259" key="12">
    <source>
        <dbReference type="PROSITE" id="PS50839"/>
    </source>
</evidence>
<organism evidence="13 14">
    <name type="scientific">Pannonibacter indicus</name>
    <dbReference type="NCBI Taxonomy" id="466044"/>
    <lineage>
        <taxon>Bacteria</taxon>
        <taxon>Pseudomonadati</taxon>
        <taxon>Pseudomonadota</taxon>
        <taxon>Alphaproteobacteria</taxon>
        <taxon>Hyphomicrobiales</taxon>
        <taxon>Stappiaceae</taxon>
        <taxon>Pannonibacter</taxon>
    </lineage>
</organism>
<evidence type="ECO:0000313" key="13">
    <source>
        <dbReference type="EMBL" id="CUA93229.1"/>
    </source>
</evidence>
<comment type="catalytic activity">
    <reaction evidence="1">
        <text>ATP + protein L-histidine = ADP + protein N-phospho-L-histidine.</text>
        <dbReference type="EC" id="2.7.13.3"/>
    </reaction>
</comment>
<gene>
    <name evidence="13" type="ORF">Ga0061067_102304</name>
</gene>
<dbReference type="OrthoDB" id="9816309at2"/>
<dbReference type="Pfam" id="PF07536">
    <property type="entry name" value="HWE_HK"/>
    <property type="match status" value="1"/>
</dbReference>
<keyword evidence="10" id="KW-1133">Transmembrane helix</keyword>
<keyword evidence="8 13" id="KW-0418">Kinase</keyword>
<dbReference type="SMART" id="SM00911">
    <property type="entry name" value="HWE_HK"/>
    <property type="match status" value="1"/>
</dbReference>
<sequence length="542" mass="59407">MRKYLPPAVFLAVACVGLWLTWAVFQAETTSERQRFEAVGREAIDRVSSRIDQQLNVLAATQAFFEAAGGVAGHNEFRTFVLGLELTGQLRGLQGVGFAQLIRTGAEAPVNEALSVHFGREAAVWPKTTAEDWRTPIVMLEPQDPRNARAIGYDMFSEPLRRAAMSRAMETGKPHASAPVELVQETGTEKQAGFLVYSPFRGSQPRVLDDEPGGQPDGFIYAPVRAGDLILASLTHPQELPVEVEVTDTGADSSAQPVLFRSDGFVKLSEKDFQSMTGEITVAGRDWLVRVRQPDAKNGIAAHWRSLLICTFSLLFAAALAVSIRNQNRAVEARRELETMSQQVIAEKDLMLQEMKHRIKNSIARILAIARQTASSSLSLESFSSSFASRLQAMANAQDLLTRSRWQRAGLNELLEQELEQVFGEALQREKLCGPPVVLNEKAAHALSLVFHELATNALKYARVGDDGASLTVDWTLEAAPEGKLLQLVWTEKSAQPVEPGTAKGFGTRLIDASIRGELGGKIERKFTGHGLVVRMTVPLQA</sequence>
<dbReference type="InterPro" id="IPR042240">
    <property type="entry name" value="CHASE_sf"/>
</dbReference>
<reference evidence="14" key="1">
    <citation type="submission" date="2015-08" db="EMBL/GenBank/DDBJ databases">
        <authorList>
            <person name="Varghese N."/>
        </authorList>
    </citation>
    <scope>NUCLEOTIDE SEQUENCE [LARGE SCALE GENOMIC DNA]</scope>
    <source>
        <strain evidence="14">DSM 23407</strain>
    </source>
</reference>
<keyword evidence="9" id="KW-0067">ATP-binding</keyword>
<evidence type="ECO:0000256" key="6">
    <source>
        <dbReference type="ARBA" id="ARBA00022692"/>
    </source>
</evidence>
<keyword evidence="5" id="KW-0808">Transferase</keyword>
<dbReference type="PANTHER" id="PTHR41523:SF7">
    <property type="entry name" value="HISTIDINE KINASE"/>
    <property type="match status" value="1"/>
</dbReference>
<keyword evidence="6" id="KW-0812">Transmembrane</keyword>
<dbReference type="GO" id="GO:0004673">
    <property type="term" value="F:protein histidine kinase activity"/>
    <property type="evidence" value="ECO:0007669"/>
    <property type="project" value="UniProtKB-EC"/>
</dbReference>
<dbReference type="GO" id="GO:0007165">
    <property type="term" value="P:signal transduction"/>
    <property type="evidence" value="ECO:0007669"/>
    <property type="project" value="UniProtKB-ARBA"/>
</dbReference>
<evidence type="ECO:0000256" key="8">
    <source>
        <dbReference type="ARBA" id="ARBA00022777"/>
    </source>
</evidence>
<dbReference type="GO" id="GO:0016020">
    <property type="term" value="C:membrane"/>
    <property type="evidence" value="ECO:0007669"/>
    <property type="project" value="UniProtKB-SubCell"/>
</dbReference>
<dbReference type="InterPro" id="IPR011102">
    <property type="entry name" value="Sig_transdc_His_kinase_HWE"/>
</dbReference>
<dbReference type="PROSITE" id="PS50839">
    <property type="entry name" value="CHASE"/>
    <property type="match status" value="1"/>
</dbReference>
<evidence type="ECO:0000256" key="1">
    <source>
        <dbReference type="ARBA" id="ARBA00000085"/>
    </source>
</evidence>
<dbReference type="InterPro" id="IPR006189">
    <property type="entry name" value="CHASE_dom"/>
</dbReference>
<dbReference type="Proteomes" id="UP000183900">
    <property type="component" value="Unassembled WGS sequence"/>
</dbReference>
<dbReference type="EMBL" id="CYHE01000002">
    <property type="protein sequence ID" value="CUA93229.1"/>
    <property type="molecule type" value="Genomic_DNA"/>
</dbReference>
<keyword evidence="7" id="KW-0547">Nucleotide-binding</keyword>
<feature type="domain" description="CHASE" evidence="12">
    <location>
        <begin position="126"/>
        <end position="290"/>
    </location>
</feature>